<keyword evidence="1" id="KW-1133">Transmembrane helix</keyword>
<comment type="caution">
    <text evidence="2">The sequence shown here is derived from an EMBL/GenBank/DDBJ whole genome shotgun (WGS) entry which is preliminary data.</text>
</comment>
<name>A0A5K1UU07_ENTHI</name>
<dbReference type="AlphaFoldDB" id="A0A5K1UU07"/>
<dbReference type="VEuPathDB" id="AmoebaDB:EHI5A_065690"/>
<dbReference type="EMBL" id="BDEQ01000001">
    <property type="protein sequence ID" value="GAT92838.1"/>
    <property type="molecule type" value="Genomic_DNA"/>
</dbReference>
<proteinExistence type="predicted"/>
<protein>
    <submittedName>
        <fullName evidence="2">Uncharacterized protein</fullName>
    </submittedName>
</protein>
<reference evidence="2 3" key="1">
    <citation type="submission" date="2016-05" db="EMBL/GenBank/DDBJ databases">
        <title>First whole genome sequencing of Entamoeba histolytica HM1:IMSS-clone-6.</title>
        <authorList>
            <person name="Mukherjee Avik.K."/>
            <person name="Izumyama S."/>
            <person name="Nakada-Tsukui K."/>
            <person name="Nozaki T."/>
        </authorList>
    </citation>
    <scope>NUCLEOTIDE SEQUENCE [LARGE SCALE GENOMIC DNA]</scope>
    <source>
        <strain evidence="2 3">HM1:IMSS clone 6</strain>
    </source>
</reference>
<evidence type="ECO:0000256" key="1">
    <source>
        <dbReference type="SAM" id="Phobius"/>
    </source>
</evidence>
<evidence type="ECO:0000313" key="3">
    <source>
        <dbReference type="Proteomes" id="UP000078387"/>
    </source>
</evidence>
<dbReference type="Proteomes" id="UP000078387">
    <property type="component" value="Unassembled WGS sequence"/>
</dbReference>
<organism evidence="2 3">
    <name type="scientific">Entamoeba histolytica</name>
    <dbReference type="NCBI Taxonomy" id="5759"/>
    <lineage>
        <taxon>Eukaryota</taxon>
        <taxon>Amoebozoa</taxon>
        <taxon>Evosea</taxon>
        <taxon>Archamoebae</taxon>
        <taxon>Mastigamoebida</taxon>
        <taxon>Entamoebidae</taxon>
        <taxon>Entamoeba</taxon>
    </lineage>
</organism>
<feature type="transmembrane region" description="Helical" evidence="1">
    <location>
        <begin position="118"/>
        <end position="142"/>
    </location>
</feature>
<keyword evidence="1" id="KW-0812">Transmembrane</keyword>
<accession>A0A5K1UU07</accession>
<dbReference type="OMA" id="MAVRTHP"/>
<dbReference type="VEuPathDB" id="AmoebaDB:EHI7A_080960"/>
<sequence length="248" mass="28621">MFKDTNRLLSDETYETIAASPNRAFQLIKRNKKIMVHFIVHHIIQTISLISGLVIACIALSVTEHENGKKMVKTELIFASIAIALYFVYMVVGILAFRTHPIFTLITEHKRPLLFTKLANSIHTIYLIILMCNVVISIVLSMTFNPTNELGHKIHGLWVMVFVDVIYLQLSCSELQKPFTFVARKREQVEMGEKAEDQMEDEKYKEDVGVFTFGYNILGFQTYIKYIFDPNLGYLSTEAYFVGWVKEF</sequence>
<dbReference type="VEuPathDB" id="AmoebaDB:EHI8A_158930"/>
<keyword evidence="1" id="KW-0472">Membrane</keyword>
<dbReference type="VEuPathDB" id="AmoebaDB:KM1_149930"/>
<feature type="transmembrane region" description="Helical" evidence="1">
    <location>
        <begin position="38"/>
        <end position="61"/>
    </location>
</feature>
<gene>
    <name evidence="2" type="ORF">CL6EHI_125940</name>
</gene>
<evidence type="ECO:0000313" key="2">
    <source>
        <dbReference type="EMBL" id="GAT92838.1"/>
    </source>
</evidence>
<feature type="transmembrane region" description="Helical" evidence="1">
    <location>
        <begin position="76"/>
        <end position="97"/>
    </location>
</feature>
<dbReference type="VEuPathDB" id="AmoebaDB:EHI_125940"/>